<reference evidence="4" key="2">
    <citation type="journal article" date="2010" name="PLoS Genet.">
        <title>Structure, function, and evolution of the Thiomonas spp. genome.</title>
        <authorList>
            <person name="Arsene-Ploetze F."/>
            <person name="Koechler S."/>
            <person name="Marchal M."/>
            <person name="Coppee J.Y."/>
            <person name="Chandler M."/>
            <person name="Bonnefoy V."/>
            <person name="Brochier-Armanet C."/>
            <person name="Barakat M."/>
            <person name="Barbe V."/>
            <person name="Battaglia-Brunet F."/>
            <person name="Bruneel O."/>
            <person name="Bryan C.G."/>
            <person name="Cleiss-Arnold J."/>
            <person name="Cruveiller S."/>
            <person name="Erhardt M."/>
            <person name="Heinrich-Salmeron A."/>
            <person name="Hommais F."/>
            <person name="Joulian C."/>
            <person name="Krin E."/>
            <person name="Lieutaud A."/>
            <person name="Lievremont D."/>
            <person name="Michel C."/>
            <person name="Muller D."/>
            <person name="Ortet P."/>
            <person name="Proux C."/>
            <person name="Siguier P."/>
            <person name="Roche D."/>
            <person name="Rouy Z."/>
            <person name="Salvignol G."/>
            <person name="Slyemi D."/>
            <person name="Talla E."/>
            <person name="Weiss S."/>
            <person name="Weissenbach J."/>
            <person name="Medigue C."/>
            <person name="Bertin P.N."/>
        </authorList>
    </citation>
    <scope>NUCLEOTIDE SEQUENCE [LARGE SCALE GENOMIC DNA]</scope>
    <source>
        <strain evidence="4">DSM 22701 / CIP 110005 / 3As</strain>
    </source>
</reference>
<feature type="domain" description="Polysaccharide pyruvyl transferase" evidence="1">
    <location>
        <begin position="45"/>
        <end position="182"/>
    </location>
</feature>
<dbReference type="RefSeq" id="WP_013107558.1">
    <property type="nucleotide sequence ID" value="NC_014145.1"/>
</dbReference>
<dbReference type="Pfam" id="PF04230">
    <property type="entry name" value="PS_pyruv_trans"/>
    <property type="match status" value="1"/>
</dbReference>
<dbReference type="Proteomes" id="UP000078599">
    <property type="component" value="Unassembled WGS sequence"/>
</dbReference>
<dbReference type="OrthoDB" id="9803627at2"/>
<organism evidence="2 4">
    <name type="scientific">Thiomonas arsenitoxydans (strain DSM 22701 / CIP 110005 / 3As)</name>
    <dbReference type="NCBI Taxonomy" id="426114"/>
    <lineage>
        <taxon>Bacteria</taxon>
        <taxon>Pseudomonadati</taxon>
        <taxon>Pseudomonadota</taxon>
        <taxon>Betaproteobacteria</taxon>
        <taxon>Burkholderiales</taxon>
        <taxon>Thiomonas</taxon>
    </lineage>
</organism>
<evidence type="ECO:0000313" key="3">
    <source>
        <dbReference type="EMBL" id="CQR28692.1"/>
    </source>
</evidence>
<reference evidence="3 5" key="4">
    <citation type="submission" date="2015-03" db="EMBL/GenBank/DDBJ databases">
        <authorList>
            <person name="Regsiter A."/>
            <person name="william w."/>
        </authorList>
    </citation>
    <scope>NUCLEOTIDE SEQUENCE [LARGE SCALE GENOMIC DNA]</scope>
    <source>
        <strain evidence="3 5">CB1</strain>
    </source>
</reference>
<sequence length="300" mass="33173">MELYAYRGASPNFGDELNHWLWPRLLGEVFDGTGDLFIGIGSTIMTGFSPKRRKVVFGAGYGGYTEPPELDALWDVYFVRGKLSATALGLDEDKAIGDAGILIRSLGIVRQAVPGSVAFMPHWESVWPGRWEQACRLADVQFIDPTAPVDTVLAAIAGAELLLTEAMHGAIIADSLRTPWVAASPEPKHRMKWNDWGSVLGLHIDWAHLPRSSWLEQAQRIAPRGSVLAGQLSARRRATSTLRDLTPTWWVERAAHHLHKLATTHSPRLSSDAALDTAHARMREQLGHFVRREGIGRVLV</sequence>
<keyword evidence="5" id="KW-1185">Reference proteome</keyword>
<evidence type="ECO:0000313" key="2">
    <source>
        <dbReference type="EMBL" id="CAZ90349.1"/>
    </source>
</evidence>
<dbReference type="KEGG" id="thi:THI_3774"/>
<dbReference type="Proteomes" id="UP000002372">
    <property type="component" value="Chromosome"/>
</dbReference>
<evidence type="ECO:0000259" key="1">
    <source>
        <dbReference type="Pfam" id="PF04230"/>
    </source>
</evidence>
<dbReference type="EMBL" id="CTRI01000003">
    <property type="protein sequence ID" value="CQR28692.1"/>
    <property type="molecule type" value="Genomic_DNA"/>
</dbReference>
<reference key="1">
    <citation type="submission" date="2009-07" db="EMBL/GenBank/DDBJ databases">
        <authorList>
            <person name="Genoscope - CEA"/>
        </authorList>
    </citation>
    <scope>NUCLEOTIDE SEQUENCE</scope>
    <source>
        <strain>3As</strain>
    </source>
</reference>
<name>D6CP71_THIA3</name>
<dbReference type="AlphaFoldDB" id="D6CP71"/>
<accession>D6CP71</accession>
<dbReference type="HOGENOM" id="CLU_064297_0_0_4"/>
<dbReference type="eggNOG" id="COG2327">
    <property type="taxonomic scope" value="Bacteria"/>
</dbReference>
<proteinExistence type="predicted"/>
<dbReference type="EMBL" id="FP475956">
    <property type="protein sequence ID" value="CAZ90349.1"/>
    <property type="molecule type" value="Genomic_DNA"/>
</dbReference>
<reference evidence="2" key="3">
    <citation type="submission" date="2010-07" db="EMBL/GenBank/DDBJ databases">
        <authorList>
            <person name="Genoscope - CEA"/>
        </authorList>
    </citation>
    <scope>NUCLEOTIDE SEQUENCE</scope>
    <source>
        <strain evidence="2">3As</strain>
    </source>
</reference>
<dbReference type="InterPro" id="IPR007345">
    <property type="entry name" value="Polysacch_pyruvyl_Trfase"/>
</dbReference>
<dbReference type="EC" id="2.5.1.98" evidence="3"/>
<gene>
    <name evidence="3" type="primary">pssM</name>
    <name evidence="2" type="ordered locus">THI_3774</name>
    <name evidence="3" type="ORF">THICB1_110497</name>
</gene>
<evidence type="ECO:0000313" key="4">
    <source>
        <dbReference type="Proteomes" id="UP000002372"/>
    </source>
</evidence>
<dbReference type="GO" id="GO:0016740">
    <property type="term" value="F:transferase activity"/>
    <property type="evidence" value="ECO:0007669"/>
    <property type="project" value="UniProtKB-KW"/>
</dbReference>
<evidence type="ECO:0000313" key="5">
    <source>
        <dbReference type="Proteomes" id="UP000078599"/>
    </source>
</evidence>
<protein>
    <submittedName>
        <fullName evidence="2">ExoV-like protein</fullName>
    </submittedName>
    <submittedName>
        <fullName evidence="3">Exopolysaccharide glucosyl ketal-pyruvate-transferase</fullName>
        <ecNumber evidence="3">2.5.1.98</ecNumber>
    </submittedName>
</protein>
<keyword evidence="3" id="KW-0808">Transferase</keyword>